<feature type="transmembrane region" description="Helical" evidence="1">
    <location>
        <begin position="62"/>
        <end position="82"/>
    </location>
</feature>
<evidence type="ECO:0008006" key="4">
    <source>
        <dbReference type="Google" id="ProtNLM"/>
    </source>
</evidence>
<dbReference type="AlphaFoldDB" id="A0A7I8D895"/>
<evidence type="ECO:0000313" key="2">
    <source>
        <dbReference type="EMBL" id="BCI61423.1"/>
    </source>
</evidence>
<evidence type="ECO:0000313" key="3">
    <source>
        <dbReference type="Proteomes" id="UP000593890"/>
    </source>
</evidence>
<keyword evidence="1" id="KW-0472">Membrane</keyword>
<dbReference type="EMBL" id="AP023321">
    <property type="protein sequence ID" value="BCI61423.1"/>
    <property type="molecule type" value="Genomic_DNA"/>
</dbReference>
<proteinExistence type="predicted"/>
<dbReference type="KEGG" id="sman:C12CBH8_20620"/>
<protein>
    <recommendedName>
        <fullName evidence="4">PQ-loop repeat-containing protein</fullName>
    </recommendedName>
</protein>
<keyword evidence="1" id="KW-0812">Transmembrane</keyword>
<name>A0A7I8D895_9FIRM</name>
<keyword evidence="1" id="KW-1133">Transmembrane helix</keyword>
<feature type="transmembrane region" description="Helical" evidence="1">
    <location>
        <begin position="36"/>
        <end position="56"/>
    </location>
</feature>
<feature type="transmembrane region" description="Helical" evidence="1">
    <location>
        <begin position="6"/>
        <end position="24"/>
    </location>
</feature>
<gene>
    <name evidence="2" type="ORF">C12CBH8_20620</name>
</gene>
<dbReference type="Proteomes" id="UP000593890">
    <property type="component" value="Chromosome"/>
</dbReference>
<evidence type="ECO:0000256" key="1">
    <source>
        <dbReference type="SAM" id="Phobius"/>
    </source>
</evidence>
<keyword evidence="3" id="KW-1185">Reference proteome</keyword>
<reference evidence="3" key="1">
    <citation type="submission" date="2020-07" db="EMBL/GenBank/DDBJ databases">
        <title>Complete genome sequencing of Clostridia bacterium strain 12CBH8.</title>
        <authorList>
            <person name="Sakamoto M."/>
            <person name="Murakami T."/>
            <person name="Mori H."/>
        </authorList>
    </citation>
    <scope>NUCLEOTIDE SEQUENCE [LARGE SCALE GENOMIC DNA]</scope>
    <source>
        <strain evidence="3">12CBH8</strain>
    </source>
</reference>
<dbReference type="Gene3D" id="1.20.1280.290">
    <property type="match status" value="1"/>
</dbReference>
<dbReference type="RefSeq" id="WP_099322777.1">
    <property type="nucleotide sequence ID" value="NZ_AP023321.1"/>
</dbReference>
<sequence length="96" mass="11121">MELASLFETIMIISFGISWPLSIVRSVRSRSTQGKSLLFMIFIEFGYICGLIAKFMTGTFNLAFWFYWPNLIMVATDICLYFRNKAIEKREAASQK</sequence>
<organism evidence="2 3">
    <name type="scientific">Solibaculum mannosilyticum</name>
    <dbReference type="NCBI Taxonomy" id="2780922"/>
    <lineage>
        <taxon>Bacteria</taxon>
        <taxon>Bacillati</taxon>
        <taxon>Bacillota</taxon>
        <taxon>Clostridia</taxon>
        <taxon>Eubacteriales</taxon>
        <taxon>Oscillospiraceae</taxon>
        <taxon>Solibaculum</taxon>
    </lineage>
</organism>
<accession>A0A7I8D895</accession>